<organism evidence="1 2">
    <name type="scientific">Naegleria lovaniensis</name>
    <name type="common">Amoeba</name>
    <dbReference type="NCBI Taxonomy" id="51637"/>
    <lineage>
        <taxon>Eukaryota</taxon>
        <taxon>Discoba</taxon>
        <taxon>Heterolobosea</taxon>
        <taxon>Tetramitia</taxon>
        <taxon>Eutetramitia</taxon>
        <taxon>Vahlkampfiidae</taxon>
        <taxon>Naegleria</taxon>
    </lineage>
</organism>
<evidence type="ECO:0000313" key="2">
    <source>
        <dbReference type="Proteomes" id="UP000816034"/>
    </source>
</evidence>
<name>A0AA88KY95_NAELO</name>
<dbReference type="AlphaFoldDB" id="A0AA88KY95"/>
<dbReference type="Proteomes" id="UP000816034">
    <property type="component" value="Unassembled WGS sequence"/>
</dbReference>
<protein>
    <submittedName>
        <fullName evidence="1">Uncharacterized protein</fullName>
    </submittedName>
</protein>
<accession>A0AA88KY95</accession>
<dbReference type="GeneID" id="68096024"/>
<reference evidence="1 2" key="1">
    <citation type="journal article" date="2018" name="BMC Genomics">
        <title>The genome of Naegleria lovaniensis, the basis for a comparative approach to unravel pathogenicity factors of the human pathogenic amoeba N. fowleri.</title>
        <authorList>
            <person name="Liechti N."/>
            <person name="Schurch N."/>
            <person name="Bruggmann R."/>
            <person name="Wittwer M."/>
        </authorList>
    </citation>
    <scope>NUCLEOTIDE SEQUENCE [LARGE SCALE GENOMIC DNA]</scope>
    <source>
        <strain evidence="1 2">ATCC 30569</strain>
    </source>
</reference>
<gene>
    <name evidence="1" type="ORF">C9374_003569</name>
</gene>
<dbReference type="RefSeq" id="XP_044555699.1">
    <property type="nucleotide sequence ID" value="XM_044693111.1"/>
</dbReference>
<evidence type="ECO:0000313" key="1">
    <source>
        <dbReference type="EMBL" id="KAG2393805.1"/>
    </source>
</evidence>
<keyword evidence="2" id="KW-1185">Reference proteome</keyword>
<proteinExistence type="predicted"/>
<comment type="caution">
    <text evidence="1">The sequence shown here is derived from an EMBL/GenBank/DDBJ whole genome shotgun (WGS) entry which is preliminary data.</text>
</comment>
<dbReference type="EMBL" id="PYSW02000001">
    <property type="protein sequence ID" value="KAG2393805.1"/>
    <property type="molecule type" value="Genomic_DNA"/>
</dbReference>
<sequence length="461" mass="53173">MKRLNQLETTNCRKELKRIEEHGKGLHDIPKQNESLPTYICFGKYKLEFKKTNQGMKLEDECLDSFHKSKRPPGLGGSFRCGVEYSEMIPPKLHGDFQERFIINIVQIMDEYYLLLFDLWKECWIDQSKSKLMLNVVDEPVFGIFFFENNSPYFLLLHSSDNSGIRGEIFEIDFVSKTITPYKRVQVDIHHHGHCNAAYSDFIRVHSTLFNLGRATKCNVKHVEKITCTDLSIDYMKVYGHSMPTINGSLLWAYNEKEQCGCIVSYGGLAQFQCDGRMKCIASDNIVRVDFQKETDTQGISYQVACLPFENWINVLSFSPPAAQWNAVGLIGGQYLVSLGGTYKAMKVETRNLCLFDCDLQTWVGVLEPAQDRLTGIYSEDEHEELIRVLRLNGKLFYLKPSNKLIYFGGTRRFISAFYADLHLIQNLGFYEIKLPPSILRPSLVFTFPWSNFYDVEIMVQ</sequence>